<dbReference type="PANTHER" id="PTHR47186">
    <property type="entry name" value="LEUCINE-RICH REPEAT-CONTAINING PROTEIN 57"/>
    <property type="match status" value="1"/>
</dbReference>
<dbReference type="PANTHER" id="PTHR47186:SF30">
    <property type="entry name" value="EF-HAND DOMAIN-CONTAINING PROTEIN"/>
    <property type="match status" value="1"/>
</dbReference>
<gene>
    <name evidence="2" type="ORF">SO802_008010</name>
</gene>
<comment type="caution">
    <text evidence="2">The sequence shown here is derived from an EMBL/GenBank/DDBJ whole genome shotgun (WGS) entry which is preliminary data.</text>
</comment>
<accession>A0AAW2DSY1</accession>
<evidence type="ECO:0000259" key="1">
    <source>
        <dbReference type="Pfam" id="PF25019"/>
    </source>
</evidence>
<evidence type="ECO:0000313" key="2">
    <source>
        <dbReference type="EMBL" id="KAL0012902.1"/>
    </source>
</evidence>
<dbReference type="SUPFAM" id="SSF52058">
    <property type="entry name" value="L domain-like"/>
    <property type="match status" value="1"/>
</dbReference>
<dbReference type="InterPro" id="IPR032675">
    <property type="entry name" value="LRR_dom_sf"/>
</dbReference>
<dbReference type="EMBL" id="JAZDWU010000002">
    <property type="protein sequence ID" value="KAL0012902.1"/>
    <property type="molecule type" value="Genomic_DNA"/>
</dbReference>
<dbReference type="Proteomes" id="UP001459277">
    <property type="component" value="Unassembled WGS sequence"/>
</dbReference>
<dbReference type="InterPro" id="IPR056789">
    <property type="entry name" value="LRR_R13L1-DRL21"/>
</dbReference>
<dbReference type="AlphaFoldDB" id="A0AAW2DSY1"/>
<evidence type="ECO:0000313" key="3">
    <source>
        <dbReference type="Proteomes" id="UP001459277"/>
    </source>
</evidence>
<dbReference type="Pfam" id="PF25019">
    <property type="entry name" value="LRR_R13L1-DRL21"/>
    <property type="match status" value="1"/>
</dbReference>
<organism evidence="2 3">
    <name type="scientific">Lithocarpus litseifolius</name>
    <dbReference type="NCBI Taxonomy" id="425828"/>
    <lineage>
        <taxon>Eukaryota</taxon>
        <taxon>Viridiplantae</taxon>
        <taxon>Streptophyta</taxon>
        <taxon>Embryophyta</taxon>
        <taxon>Tracheophyta</taxon>
        <taxon>Spermatophyta</taxon>
        <taxon>Magnoliopsida</taxon>
        <taxon>eudicotyledons</taxon>
        <taxon>Gunneridae</taxon>
        <taxon>Pentapetalae</taxon>
        <taxon>rosids</taxon>
        <taxon>fabids</taxon>
        <taxon>Fagales</taxon>
        <taxon>Fagaceae</taxon>
        <taxon>Lithocarpus</taxon>
    </lineage>
</organism>
<feature type="domain" description="R13L1/DRL21-like LRR repeat region" evidence="1">
    <location>
        <begin position="7"/>
        <end position="82"/>
    </location>
</feature>
<sequence length="247" mass="29270">MLRKREKEERRRMENDVLVLNAIELPPQLECLKIWQYMGTTIYPNWMMSLTKLKRLVVSWCWKLKCLPPLEKLQFLESLYIWAASNVQKVGDEFLGIEEPESKNRNKKDFDYNIINIFPNLKSLKFEEMDNWEEWIGLGAMTEEEEKDNGFVPIKIMPRLHCLEIFLVKVVKDREESTSPRFHTSQTSRLMMSICKEAVNFEFDLEILSIFTFEGILIGGRCESFDKRMSPNFKAPFLCTIEMVFVE</sequence>
<keyword evidence="3" id="KW-1185">Reference proteome</keyword>
<protein>
    <recommendedName>
        <fullName evidence="1">R13L1/DRL21-like LRR repeat region domain-containing protein</fullName>
    </recommendedName>
</protein>
<reference evidence="2 3" key="1">
    <citation type="submission" date="2024-01" db="EMBL/GenBank/DDBJ databases">
        <title>A telomere-to-telomere, gap-free genome of sweet tea (Lithocarpus litseifolius).</title>
        <authorList>
            <person name="Zhou J."/>
        </authorList>
    </citation>
    <scope>NUCLEOTIDE SEQUENCE [LARGE SCALE GENOMIC DNA]</scope>
    <source>
        <strain evidence="2">Zhou-2022a</strain>
        <tissue evidence="2">Leaf</tissue>
    </source>
</reference>
<name>A0AAW2DSY1_9ROSI</name>
<dbReference type="Gene3D" id="3.80.10.10">
    <property type="entry name" value="Ribonuclease Inhibitor"/>
    <property type="match status" value="1"/>
</dbReference>
<proteinExistence type="predicted"/>